<protein>
    <submittedName>
        <fullName evidence="2">Uncharacterized protein</fullName>
    </submittedName>
</protein>
<dbReference type="EMBL" id="LZYO01000229">
    <property type="protein sequence ID" value="ODH24688.1"/>
    <property type="molecule type" value="Genomic_DNA"/>
</dbReference>
<evidence type="ECO:0000256" key="1">
    <source>
        <dbReference type="SAM" id="Phobius"/>
    </source>
</evidence>
<proteinExistence type="predicted"/>
<feature type="transmembrane region" description="Helical" evidence="1">
    <location>
        <begin position="153"/>
        <end position="171"/>
    </location>
</feature>
<dbReference type="Proteomes" id="UP000242814">
    <property type="component" value="Unassembled WGS sequence"/>
</dbReference>
<dbReference type="OMA" id="ILMAWAI"/>
<name>A0A1D2JAQ3_PARBR</name>
<feature type="transmembrane region" description="Helical" evidence="1">
    <location>
        <begin position="125"/>
        <end position="147"/>
    </location>
</feature>
<dbReference type="VEuPathDB" id="FungiDB:PADG_05179"/>
<dbReference type="AlphaFoldDB" id="A0A1D2JAQ3"/>
<dbReference type="VEuPathDB" id="FungiDB:PABG_07218"/>
<organism evidence="2 3">
    <name type="scientific">Paracoccidioides brasiliensis</name>
    <dbReference type="NCBI Taxonomy" id="121759"/>
    <lineage>
        <taxon>Eukaryota</taxon>
        <taxon>Fungi</taxon>
        <taxon>Dikarya</taxon>
        <taxon>Ascomycota</taxon>
        <taxon>Pezizomycotina</taxon>
        <taxon>Eurotiomycetes</taxon>
        <taxon>Eurotiomycetidae</taxon>
        <taxon>Onygenales</taxon>
        <taxon>Ajellomycetaceae</taxon>
        <taxon>Paracoccidioides</taxon>
    </lineage>
</organism>
<evidence type="ECO:0000313" key="2">
    <source>
        <dbReference type="EMBL" id="ODH24688.1"/>
    </source>
</evidence>
<feature type="transmembrane region" description="Helical" evidence="1">
    <location>
        <begin position="48"/>
        <end position="68"/>
    </location>
</feature>
<keyword evidence="1" id="KW-0812">Transmembrane</keyword>
<gene>
    <name evidence="2" type="ORF">ACO22_05277</name>
</gene>
<sequence length="193" mass="22315">MAALNLRRTFRYPDSESENETREELDEEEQEAVIQKLLRQDEERNTQYTLIFTTIPLVSTLLYLPSFISASSTASRRFLCLLSIASLLATAYIMRYLRIERTDHKGKRPLRDIEAEQGPLIVRQYLSPANTCICAILSVTAFVLQSQPYAEDMFWIFCLVPGMVFLLVWVSRNIMLSVDIKELEGLRYEYKGA</sequence>
<accession>A0A1D2JAQ3</accession>
<keyword evidence="1" id="KW-0472">Membrane</keyword>
<comment type="caution">
    <text evidence="2">The sequence shown here is derived from an EMBL/GenBank/DDBJ whole genome shotgun (WGS) entry which is preliminary data.</text>
</comment>
<evidence type="ECO:0000313" key="3">
    <source>
        <dbReference type="Proteomes" id="UP000242814"/>
    </source>
</evidence>
<feature type="transmembrane region" description="Helical" evidence="1">
    <location>
        <begin position="74"/>
        <end position="97"/>
    </location>
</feature>
<reference evidence="2 3" key="1">
    <citation type="submission" date="2016-06" db="EMBL/GenBank/DDBJ databases">
        <authorList>
            <person name="Kjaerup R.B."/>
            <person name="Dalgaard T.S."/>
            <person name="Juul-Madsen H.R."/>
        </authorList>
    </citation>
    <scope>NUCLEOTIDE SEQUENCE [LARGE SCALE GENOMIC DNA]</scope>
    <source>
        <strain evidence="2 3">Pb300</strain>
    </source>
</reference>
<keyword evidence="1" id="KW-1133">Transmembrane helix</keyword>